<sequence>MQFLKFCALVVLPLASALVADVPSLNAAVPYVPWTDGQKKTPSDFVHPGLWHSHEDLETIRNGVLNKKEPWYSAYALFAKDSYSQSTYTMRGPYPVISRGGVSNYTSFAYDARAAYQNAIMWYITKDDAHWNRSTTILDGWGSTLSNIIGTDRSLMIGLDGDLFVNAAEIMRWEGGWKEVGAKWQGGSGFSIQLYWLFARQSIIIGQANYGIASIKGLMDFAVYLEDVAMYNYALWSWKNDPCAGIGSTIKSKTGQNSESGRDQNHAIIGLGWLALSARTSKNQGYDLFTHSNNLLLKGSEYTAKYNLNETVPYDPNWRRCEAVLVNGPWDVISADKRGVAVETATGYTKSAPVWSLLHYAAKSRGLKSPWTTKAKAAYDNAGGEVAISGNDMPSWGDLLFAA</sequence>
<comment type="caution">
    <text evidence="2">The sequence shown here is derived from an EMBL/GenBank/DDBJ whole genome shotgun (WGS) entry which is preliminary data.</text>
</comment>
<keyword evidence="3" id="KW-1185">Reference proteome</keyword>
<dbReference type="EMBL" id="JAGMUV010000011">
    <property type="protein sequence ID" value="KAH7141067.1"/>
    <property type="molecule type" value="Genomic_DNA"/>
</dbReference>
<feature type="chain" id="PRO_5040468891" evidence="1">
    <location>
        <begin position="18"/>
        <end position="403"/>
    </location>
</feature>
<protein>
    <submittedName>
        <fullName evidence="2">Chondroitin AC/alginate lyase</fullName>
    </submittedName>
</protein>
<gene>
    <name evidence="2" type="ORF">EDB81DRAFT_858113</name>
</gene>
<keyword evidence="1" id="KW-0732">Signal</keyword>
<feature type="signal peptide" evidence="1">
    <location>
        <begin position="1"/>
        <end position="17"/>
    </location>
</feature>
<dbReference type="AlphaFoldDB" id="A0A9P9EP66"/>
<dbReference type="Gene3D" id="1.50.10.100">
    <property type="entry name" value="Chondroitin AC/alginate lyase"/>
    <property type="match status" value="1"/>
</dbReference>
<name>A0A9P9EP66_9HYPO</name>
<evidence type="ECO:0000313" key="2">
    <source>
        <dbReference type="EMBL" id="KAH7141067.1"/>
    </source>
</evidence>
<keyword evidence="2" id="KW-0456">Lyase</keyword>
<evidence type="ECO:0000256" key="1">
    <source>
        <dbReference type="SAM" id="SignalP"/>
    </source>
</evidence>
<dbReference type="GO" id="GO:0016829">
    <property type="term" value="F:lyase activity"/>
    <property type="evidence" value="ECO:0007669"/>
    <property type="project" value="UniProtKB-KW"/>
</dbReference>
<dbReference type="SUPFAM" id="SSF48230">
    <property type="entry name" value="Chondroitin AC/alginate lyase"/>
    <property type="match status" value="1"/>
</dbReference>
<proteinExistence type="predicted"/>
<evidence type="ECO:0000313" key="3">
    <source>
        <dbReference type="Proteomes" id="UP000738349"/>
    </source>
</evidence>
<reference evidence="2" key="1">
    <citation type="journal article" date="2021" name="Nat. Commun.">
        <title>Genetic determinants of endophytism in the Arabidopsis root mycobiome.</title>
        <authorList>
            <person name="Mesny F."/>
            <person name="Miyauchi S."/>
            <person name="Thiergart T."/>
            <person name="Pickel B."/>
            <person name="Atanasova L."/>
            <person name="Karlsson M."/>
            <person name="Huettel B."/>
            <person name="Barry K.W."/>
            <person name="Haridas S."/>
            <person name="Chen C."/>
            <person name="Bauer D."/>
            <person name="Andreopoulos W."/>
            <person name="Pangilinan J."/>
            <person name="LaButti K."/>
            <person name="Riley R."/>
            <person name="Lipzen A."/>
            <person name="Clum A."/>
            <person name="Drula E."/>
            <person name="Henrissat B."/>
            <person name="Kohler A."/>
            <person name="Grigoriev I.V."/>
            <person name="Martin F.M."/>
            <person name="Hacquard S."/>
        </authorList>
    </citation>
    <scope>NUCLEOTIDE SEQUENCE</scope>
    <source>
        <strain evidence="2">MPI-CAGE-AT-0147</strain>
    </source>
</reference>
<dbReference type="Proteomes" id="UP000738349">
    <property type="component" value="Unassembled WGS sequence"/>
</dbReference>
<organism evidence="2 3">
    <name type="scientific">Dactylonectria macrodidyma</name>
    <dbReference type="NCBI Taxonomy" id="307937"/>
    <lineage>
        <taxon>Eukaryota</taxon>
        <taxon>Fungi</taxon>
        <taxon>Dikarya</taxon>
        <taxon>Ascomycota</taxon>
        <taxon>Pezizomycotina</taxon>
        <taxon>Sordariomycetes</taxon>
        <taxon>Hypocreomycetidae</taxon>
        <taxon>Hypocreales</taxon>
        <taxon>Nectriaceae</taxon>
        <taxon>Dactylonectria</taxon>
    </lineage>
</organism>
<dbReference type="InterPro" id="IPR008929">
    <property type="entry name" value="Chondroitin_lyas"/>
</dbReference>
<accession>A0A9P9EP66</accession>
<dbReference type="OrthoDB" id="5280547at2759"/>